<accession>A0A813QWY8</accession>
<organism evidence="2 3">
    <name type="scientific">Brachionus calyciflorus</name>
    <dbReference type="NCBI Taxonomy" id="104777"/>
    <lineage>
        <taxon>Eukaryota</taxon>
        <taxon>Metazoa</taxon>
        <taxon>Spiralia</taxon>
        <taxon>Gnathifera</taxon>
        <taxon>Rotifera</taxon>
        <taxon>Eurotatoria</taxon>
        <taxon>Monogononta</taxon>
        <taxon>Pseudotrocha</taxon>
        <taxon>Ploima</taxon>
        <taxon>Brachionidae</taxon>
        <taxon>Brachionus</taxon>
    </lineage>
</organism>
<keyword evidence="1" id="KW-0472">Membrane</keyword>
<feature type="transmembrane region" description="Helical" evidence="1">
    <location>
        <begin position="40"/>
        <end position="64"/>
    </location>
</feature>
<name>A0A813QWY8_9BILA</name>
<evidence type="ECO:0000256" key="1">
    <source>
        <dbReference type="SAM" id="Phobius"/>
    </source>
</evidence>
<dbReference type="OrthoDB" id="10615791at2759"/>
<sequence length="242" mass="27290">MFNDQGNFQRQQYYPSNSPFYSGNKFEDLKKDQTGSTKKIIIIVLVFLFVTITAVGLGLIPVFIKLAKGTNQPEIVTNQTLQNNSLLQGNDPLSQLFASSDSDFNLKTGSVDFAILKTEQGNKLSGVKDFDYEILDLRPTVPNVLFETEQKLNNPQQAQQALEKQPIKLEEPPRPILNVGNLELEQPIFEPNLEQEFPPMSLQTDQLQMEPPVAARKLKSSQTELKKEIKLQTVETPKQKIA</sequence>
<proteinExistence type="predicted"/>
<keyword evidence="1" id="KW-0812">Transmembrane</keyword>
<keyword evidence="1" id="KW-1133">Transmembrane helix</keyword>
<protein>
    <submittedName>
        <fullName evidence="2">Uncharacterized protein</fullName>
    </submittedName>
</protein>
<evidence type="ECO:0000313" key="2">
    <source>
        <dbReference type="EMBL" id="CAF0773240.1"/>
    </source>
</evidence>
<comment type="caution">
    <text evidence="2">The sequence shown here is derived from an EMBL/GenBank/DDBJ whole genome shotgun (WGS) entry which is preliminary data.</text>
</comment>
<dbReference type="Proteomes" id="UP000663879">
    <property type="component" value="Unassembled WGS sequence"/>
</dbReference>
<reference evidence="2" key="1">
    <citation type="submission" date="2021-02" db="EMBL/GenBank/DDBJ databases">
        <authorList>
            <person name="Nowell W R."/>
        </authorList>
    </citation>
    <scope>NUCLEOTIDE SEQUENCE</scope>
    <source>
        <strain evidence="2">Ploen Becks lab</strain>
    </source>
</reference>
<gene>
    <name evidence="2" type="ORF">OXX778_LOCUS5067</name>
</gene>
<keyword evidence="3" id="KW-1185">Reference proteome</keyword>
<evidence type="ECO:0000313" key="3">
    <source>
        <dbReference type="Proteomes" id="UP000663879"/>
    </source>
</evidence>
<dbReference type="AlphaFoldDB" id="A0A813QWY8"/>
<dbReference type="EMBL" id="CAJNOC010000533">
    <property type="protein sequence ID" value="CAF0773240.1"/>
    <property type="molecule type" value="Genomic_DNA"/>
</dbReference>